<evidence type="ECO:0000256" key="16">
    <source>
        <dbReference type="SAM" id="MobiDB-lite"/>
    </source>
</evidence>
<sequence length="832" mass="92976">MSFYGGHKQGGTPGLLPAPYYWWEAGALMGALVDYWYYTGDTKWNDVAEEGLLFQVGPNNDYMPPNQTRTEGNDDQGFWGMAVMTAAEYRFQDPAPNKPQWLGLAQAVFNTQAARWDPHECGGGLRWQIFTWNNGYDYKNSISQGCFFNIAARLALYTGNQSYAAWADRAWDWMASTKLLDPESYYVYDGMHTTDCSRITPYQWSYNAGAFLLGAAAMYNSSEGHTREIWRERVDGLLNGTMVFFAGPDANIISEVACEPVGLCDLDQQSFKAYLARWMAATIKWAPWTGDRIRPLLEASAEAALMSCVGGDNKRMCGHNWTAGKWDGLTGVGQQMAAMEVLLANMIDSVPAPVTEKKGGTSAGDPGAGGSDMGRTDPFSMSKAQDPETARTVAGRARGPALLPQHFSALFERHGQTYYGKALGRWILLTNEPENIKTVLGTNMYDWPIDGPRLFAALPVLGPRSIFTTNGQEWFAARTMMRPAFVRDQVSDLKCFGKHIDNFLAVIPRDGSTFDIQELILKLTMDSSTDFLLGHSTNSLVYASPEALQFYRDFEYASSEAAVRSLLGPILHYLPHPKLKKSAQRLRQYIRFYLRKVTDKGPSETKDRSYVFIDELLKLKPTEDYLIDQILSVIVAGRDTTASGLSAIFYCLARHPDAVKRLKGEMAQLGAENPTWEQLKQMKYLNNVIKEAMRLFPPISTNSRTSNKETILPVGGGTDGSEPLLVAKGTSLRWSTYGTLHRRKDMYGADADEFRPERWESNLRVGWEYIPFSGGPRICIGQQFALTQMSYTLFRFFKMVNGIEARDTGEPLLQSNLTLSFAKGCMVAVKPE</sequence>
<dbReference type="InterPro" id="IPR014480">
    <property type="entry name" value="Mannan-1_6-alpha_mannosidase"/>
</dbReference>
<dbReference type="InterPro" id="IPR036396">
    <property type="entry name" value="Cyt_P450_sf"/>
</dbReference>
<dbReference type="GO" id="GO:0009272">
    <property type="term" value="P:fungal-type cell wall biogenesis"/>
    <property type="evidence" value="ECO:0007669"/>
    <property type="project" value="TreeGrafter"/>
</dbReference>
<dbReference type="Pfam" id="PF03663">
    <property type="entry name" value="Glyco_hydro_76"/>
    <property type="match status" value="1"/>
</dbReference>
<proteinExistence type="inferred from homology"/>
<evidence type="ECO:0000256" key="9">
    <source>
        <dbReference type="ARBA" id="ARBA00022801"/>
    </source>
</evidence>
<dbReference type="Proteomes" id="UP001172155">
    <property type="component" value="Unassembled WGS sequence"/>
</dbReference>
<evidence type="ECO:0000256" key="14">
    <source>
        <dbReference type="ARBA" id="ARBA00023295"/>
    </source>
</evidence>
<evidence type="ECO:0000256" key="7">
    <source>
        <dbReference type="ARBA" id="ARBA00022723"/>
    </source>
</evidence>
<dbReference type="PRINTS" id="PR00465">
    <property type="entry name" value="EP450IV"/>
</dbReference>
<keyword evidence="12" id="KW-0472">Membrane</keyword>
<evidence type="ECO:0000256" key="6">
    <source>
        <dbReference type="ARBA" id="ARBA00012350"/>
    </source>
</evidence>
<dbReference type="SUPFAM" id="SSF48208">
    <property type="entry name" value="Six-hairpin glycosidases"/>
    <property type="match status" value="1"/>
</dbReference>
<dbReference type="GO" id="GO:0005506">
    <property type="term" value="F:iron ion binding"/>
    <property type="evidence" value="ECO:0007669"/>
    <property type="project" value="InterPro"/>
</dbReference>
<dbReference type="PANTHER" id="PTHR12145:SF36">
    <property type="entry name" value="MANNAN ENDO-1,6-ALPHA-MANNOSIDASE DCW1"/>
    <property type="match status" value="1"/>
</dbReference>
<comment type="subcellular location">
    <subcellularLocation>
        <location evidence="3">Endomembrane system</location>
    </subcellularLocation>
</comment>
<dbReference type="FunFam" id="1.50.10.20:FF:000006">
    <property type="entry name" value="Mannan endo-1,6-alpha-mannosidase"/>
    <property type="match status" value="1"/>
</dbReference>
<dbReference type="PANTHER" id="PTHR12145">
    <property type="entry name" value="MANNAN ENDO-1,6-ALPHA-MANNOSIDASE DCW1"/>
    <property type="match status" value="1"/>
</dbReference>
<dbReference type="PRINTS" id="PR00385">
    <property type="entry name" value="P450"/>
</dbReference>
<evidence type="ECO:0000313" key="18">
    <source>
        <dbReference type="Proteomes" id="UP001172155"/>
    </source>
</evidence>
<protein>
    <recommendedName>
        <fullName evidence="6">mannan endo-1,6-alpha-mannosidase</fullName>
        <ecNumber evidence="6">3.2.1.101</ecNumber>
    </recommendedName>
</protein>
<evidence type="ECO:0000256" key="15">
    <source>
        <dbReference type="PIRSR" id="PIRSR602403-1"/>
    </source>
</evidence>
<dbReference type="PROSITE" id="PS00086">
    <property type="entry name" value="CYTOCHROME_P450"/>
    <property type="match status" value="1"/>
</dbReference>
<dbReference type="Gene3D" id="1.10.630.10">
    <property type="entry name" value="Cytochrome P450"/>
    <property type="match status" value="1"/>
</dbReference>
<evidence type="ECO:0000256" key="2">
    <source>
        <dbReference type="ARBA" id="ARBA00001971"/>
    </source>
</evidence>
<evidence type="ECO:0000256" key="5">
    <source>
        <dbReference type="ARBA" id="ARBA00010617"/>
    </source>
</evidence>
<keyword evidence="13" id="KW-0325">Glycoprotein</keyword>
<keyword evidence="10 15" id="KW-0408">Iron</keyword>
<comment type="caution">
    <text evidence="17">The sequence shown here is derived from an EMBL/GenBank/DDBJ whole genome shotgun (WGS) entry which is preliminary data.</text>
</comment>
<feature type="region of interest" description="Disordered" evidence="16">
    <location>
        <begin position="353"/>
        <end position="397"/>
    </location>
</feature>
<dbReference type="SUPFAM" id="SSF48264">
    <property type="entry name" value="Cytochrome P450"/>
    <property type="match status" value="1"/>
</dbReference>
<dbReference type="GO" id="GO:0004497">
    <property type="term" value="F:monooxygenase activity"/>
    <property type="evidence" value="ECO:0007669"/>
    <property type="project" value="UniProtKB-KW"/>
</dbReference>
<comment type="similarity">
    <text evidence="5">Belongs to the cytochrome P450 family.</text>
</comment>
<dbReference type="InterPro" id="IPR002403">
    <property type="entry name" value="Cyt_P450_E_grp-IV"/>
</dbReference>
<dbReference type="EMBL" id="JAUKUD010000003">
    <property type="protein sequence ID" value="KAK0749583.1"/>
    <property type="molecule type" value="Genomic_DNA"/>
</dbReference>
<evidence type="ECO:0000256" key="10">
    <source>
        <dbReference type="ARBA" id="ARBA00023004"/>
    </source>
</evidence>
<evidence type="ECO:0000256" key="11">
    <source>
        <dbReference type="ARBA" id="ARBA00023033"/>
    </source>
</evidence>
<keyword evidence="9 17" id="KW-0378">Hydrolase</keyword>
<dbReference type="Gene3D" id="1.50.10.20">
    <property type="match status" value="1"/>
</dbReference>
<dbReference type="AlphaFoldDB" id="A0AA40F1R7"/>
<keyword evidence="8" id="KW-0732">Signal</keyword>
<comment type="similarity">
    <text evidence="4">Belongs to the glycosyl hydrolase 76 family.</text>
</comment>
<dbReference type="InterPro" id="IPR017972">
    <property type="entry name" value="Cyt_P450_CS"/>
</dbReference>
<evidence type="ECO:0000256" key="1">
    <source>
        <dbReference type="ARBA" id="ARBA00001452"/>
    </source>
</evidence>
<dbReference type="InterPro" id="IPR005198">
    <property type="entry name" value="Glyco_hydro_76"/>
</dbReference>
<dbReference type="Pfam" id="PF00067">
    <property type="entry name" value="p450"/>
    <property type="match status" value="1"/>
</dbReference>
<dbReference type="CDD" id="cd11063">
    <property type="entry name" value="CYP52"/>
    <property type="match status" value="1"/>
</dbReference>
<keyword evidence="15" id="KW-0349">Heme</keyword>
<keyword evidence="7 15" id="KW-0479">Metal-binding</keyword>
<evidence type="ECO:0000256" key="12">
    <source>
        <dbReference type="ARBA" id="ARBA00023136"/>
    </source>
</evidence>
<keyword evidence="11" id="KW-0503">Monooxygenase</keyword>
<reference evidence="17" key="1">
    <citation type="submission" date="2023-06" db="EMBL/GenBank/DDBJ databases">
        <title>Genome-scale phylogeny and comparative genomics of the fungal order Sordariales.</title>
        <authorList>
            <consortium name="Lawrence Berkeley National Laboratory"/>
            <person name="Hensen N."/>
            <person name="Bonometti L."/>
            <person name="Westerberg I."/>
            <person name="Brannstrom I.O."/>
            <person name="Guillou S."/>
            <person name="Cros-Aarteil S."/>
            <person name="Calhoun S."/>
            <person name="Haridas S."/>
            <person name="Kuo A."/>
            <person name="Mondo S."/>
            <person name="Pangilinan J."/>
            <person name="Riley R."/>
            <person name="LaButti K."/>
            <person name="Andreopoulos B."/>
            <person name="Lipzen A."/>
            <person name="Chen C."/>
            <person name="Yanf M."/>
            <person name="Daum C."/>
            <person name="Ng V."/>
            <person name="Clum A."/>
            <person name="Steindorff A."/>
            <person name="Ohm R."/>
            <person name="Martin F."/>
            <person name="Silar P."/>
            <person name="Natvig D."/>
            <person name="Lalanne C."/>
            <person name="Gautier V."/>
            <person name="Ament-velasquez S.L."/>
            <person name="Kruys A."/>
            <person name="Hutchinson M.I."/>
            <person name="Powell A.J."/>
            <person name="Barry K."/>
            <person name="Miller A.N."/>
            <person name="Grigoriev I.V."/>
            <person name="Debuchy R."/>
            <person name="Gladieux P."/>
            <person name="Thoren M.H."/>
            <person name="Johannesson H."/>
        </authorList>
    </citation>
    <scope>NUCLEOTIDE SEQUENCE</scope>
    <source>
        <strain evidence="17">SMH3187-1</strain>
    </source>
</reference>
<evidence type="ECO:0000256" key="13">
    <source>
        <dbReference type="ARBA" id="ARBA00023180"/>
    </source>
</evidence>
<dbReference type="GO" id="GO:0020037">
    <property type="term" value="F:heme binding"/>
    <property type="evidence" value="ECO:0007669"/>
    <property type="project" value="InterPro"/>
</dbReference>
<dbReference type="GO" id="GO:0016052">
    <property type="term" value="P:carbohydrate catabolic process"/>
    <property type="evidence" value="ECO:0007669"/>
    <property type="project" value="InterPro"/>
</dbReference>
<organism evidence="17 18">
    <name type="scientific">Schizothecium vesticola</name>
    <dbReference type="NCBI Taxonomy" id="314040"/>
    <lineage>
        <taxon>Eukaryota</taxon>
        <taxon>Fungi</taxon>
        <taxon>Dikarya</taxon>
        <taxon>Ascomycota</taxon>
        <taxon>Pezizomycotina</taxon>
        <taxon>Sordariomycetes</taxon>
        <taxon>Sordariomycetidae</taxon>
        <taxon>Sordariales</taxon>
        <taxon>Schizotheciaceae</taxon>
        <taxon>Schizothecium</taxon>
    </lineage>
</organism>
<dbReference type="GO" id="GO:0016705">
    <property type="term" value="F:oxidoreductase activity, acting on paired donors, with incorporation or reduction of molecular oxygen"/>
    <property type="evidence" value="ECO:0007669"/>
    <property type="project" value="InterPro"/>
</dbReference>
<accession>A0AA40F1R7</accession>
<comment type="cofactor">
    <cofactor evidence="2 15">
        <name>heme</name>
        <dbReference type="ChEBI" id="CHEBI:30413"/>
    </cofactor>
</comment>
<evidence type="ECO:0000256" key="4">
    <source>
        <dbReference type="ARBA" id="ARBA00009699"/>
    </source>
</evidence>
<evidence type="ECO:0000313" key="17">
    <source>
        <dbReference type="EMBL" id="KAK0749583.1"/>
    </source>
</evidence>
<dbReference type="InterPro" id="IPR008928">
    <property type="entry name" value="6-hairpin_glycosidase_sf"/>
</dbReference>
<keyword evidence="18" id="KW-1185">Reference proteome</keyword>
<feature type="binding site" description="axial binding residue" evidence="15">
    <location>
        <position position="779"/>
    </location>
    <ligand>
        <name>heme</name>
        <dbReference type="ChEBI" id="CHEBI:30413"/>
    </ligand>
    <ligandPart>
        <name>Fe</name>
        <dbReference type="ChEBI" id="CHEBI:18248"/>
    </ligandPart>
</feature>
<name>A0AA40F1R7_9PEZI</name>
<dbReference type="InterPro" id="IPR001128">
    <property type="entry name" value="Cyt_P450"/>
</dbReference>
<gene>
    <name evidence="17" type="ORF">B0T18DRAFT_437072</name>
</gene>
<dbReference type="EC" id="3.2.1.101" evidence="6"/>
<keyword evidence="11" id="KW-0560">Oxidoreductase</keyword>
<keyword evidence="14" id="KW-0326">Glycosidase</keyword>
<comment type="catalytic activity">
    <reaction evidence="1">
        <text>Random hydrolysis of (1-&gt;6)-alpha-D-mannosidic linkages in unbranched (1-&gt;6)-mannans.</text>
        <dbReference type="EC" id="3.2.1.101"/>
    </reaction>
</comment>
<dbReference type="GO" id="GO:0008496">
    <property type="term" value="F:mannan endo-1,6-alpha-mannosidase activity"/>
    <property type="evidence" value="ECO:0007669"/>
    <property type="project" value="UniProtKB-EC"/>
</dbReference>
<evidence type="ECO:0000256" key="8">
    <source>
        <dbReference type="ARBA" id="ARBA00022729"/>
    </source>
</evidence>
<dbReference type="GO" id="GO:0012505">
    <property type="term" value="C:endomembrane system"/>
    <property type="evidence" value="ECO:0007669"/>
    <property type="project" value="UniProtKB-SubCell"/>
</dbReference>
<evidence type="ECO:0000256" key="3">
    <source>
        <dbReference type="ARBA" id="ARBA00004308"/>
    </source>
</evidence>